<keyword evidence="4" id="KW-1185">Reference proteome</keyword>
<accession>A0A447CRU1</accession>
<feature type="region of interest" description="Disordered" evidence="1">
    <location>
        <begin position="513"/>
        <end position="532"/>
    </location>
</feature>
<dbReference type="AlphaFoldDB" id="A0A447CRU1"/>
<name>A0A447CRU1_9BRAD</name>
<organism evidence="3 4">
    <name type="scientific">Rhodoplanes serenus</name>
    <dbReference type="NCBI Taxonomy" id="200615"/>
    <lineage>
        <taxon>Bacteria</taxon>
        <taxon>Pseudomonadati</taxon>
        <taxon>Pseudomonadota</taxon>
        <taxon>Alphaproteobacteria</taxon>
        <taxon>Hyphomicrobiales</taxon>
        <taxon>Nitrobacteraceae</taxon>
        <taxon>Rhodoplanes</taxon>
    </lineage>
</organism>
<feature type="chain" id="PRO_5019506085" evidence="2">
    <location>
        <begin position="35"/>
        <end position="532"/>
    </location>
</feature>
<gene>
    <name evidence="3" type="ORF">RHODGE_RHODGE_01065</name>
</gene>
<feature type="signal peptide" evidence="2">
    <location>
        <begin position="1"/>
        <end position="34"/>
    </location>
</feature>
<proteinExistence type="predicted"/>
<evidence type="ECO:0000256" key="1">
    <source>
        <dbReference type="SAM" id="MobiDB-lite"/>
    </source>
</evidence>
<sequence>MGHRGAGVKGRGRAALVAAAVAVAVAGLAGPVGAAGGTGLDLPPGGTRTEALTVPPQAGIAAEFAATTSAAAFGHRALQHLDLALAGHAAHAPDSAPAISRRVHAVLRSHADALARFVAFVALSPAWEDAGHELTERLVPALGLDDVDAARAMLIGSIGVADPDRDPAVTALEDYRRAVQALVAAAAPLAARMAMQRDHDRIGGPDHGGKDDRRFRQLVAQFGETLADVSIYIPSSPPELFRPRVPPPEKVFDVALLWDDHDNEWHRIAADVPVEDIFRDVFIATGKRPTPGQLKYLAGTYGQISIRRGTIEAIADVLDGAAPESPVRLALARSPDGEALRAALAERWRLSARYVYDAAFRAAMLRTVDGVRQGLVEQAGPAAADLRRLDDLLDRFGLTLDSQWAAAVPPSVGTLKVTAWFSDDPRTKFTSIWRFDKEEVRIDIDQGRATGVRRGNVVQTEGSIPGRNCIATDVRTFAPDGRLSFSASYRCVRENGVVEVSNRVGVGTWEVVGDDARPSSPVQQPAASRRSR</sequence>
<comment type="caution">
    <text evidence="3">The sequence shown here is derived from an EMBL/GenBank/DDBJ whole genome shotgun (WGS) entry which is preliminary data.</text>
</comment>
<keyword evidence="2" id="KW-0732">Signal</keyword>
<dbReference type="EMBL" id="UWOC01000077">
    <property type="protein sequence ID" value="VCU07915.1"/>
    <property type="molecule type" value="Genomic_DNA"/>
</dbReference>
<evidence type="ECO:0000256" key="2">
    <source>
        <dbReference type="SAM" id="SignalP"/>
    </source>
</evidence>
<evidence type="ECO:0000313" key="3">
    <source>
        <dbReference type="EMBL" id="VCU07915.1"/>
    </source>
</evidence>
<evidence type="ECO:0000313" key="4">
    <source>
        <dbReference type="Proteomes" id="UP000289200"/>
    </source>
</evidence>
<protein>
    <submittedName>
        <fullName evidence="3">Uncharacterized protein</fullName>
    </submittedName>
</protein>
<reference evidence="4" key="1">
    <citation type="submission" date="2018-10" db="EMBL/GenBank/DDBJ databases">
        <authorList>
            <person name="Peiro R."/>
            <person name="Begona"/>
            <person name="Cbmso G."/>
            <person name="Lopez M."/>
            <person name="Gonzalez S."/>
            <person name="Sacristan E."/>
            <person name="Castillo E."/>
        </authorList>
    </citation>
    <scope>NUCLEOTIDE SEQUENCE [LARGE SCALE GENOMIC DNA]</scope>
</reference>
<dbReference type="Proteomes" id="UP000289200">
    <property type="component" value="Unassembled WGS sequence"/>
</dbReference>